<dbReference type="PRINTS" id="PR00727">
    <property type="entry name" value="LEADERPTASE"/>
</dbReference>
<dbReference type="InterPro" id="IPR036286">
    <property type="entry name" value="LexA/Signal_pep-like_sf"/>
</dbReference>
<keyword evidence="5 7" id="KW-0645">Protease</keyword>
<protein>
    <recommendedName>
        <fullName evidence="4 7">Signal peptidase I</fullName>
        <ecNumber evidence="4 7">3.4.21.89</ecNumber>
    </recommendedName>
</protein>
<comment type="caution">
    <text evidence="10">The sequence shown here is derived from an EMBL/GenBank/DDBJ whole genome shotgun (WGS) entry which is preliminary data.</text>
</comment>
<feature type="transmembrane region" description="Helical" evidence="7">
    <location>
        <begin position="12"/>
        <end position="30"/>
    </location>
</feature>
<dbReference type="EMBL" id="JAEQNB010000004">
    <property type="protein sequence ID" value="MBL0387680.1"/>
    <property type="molecule type" value="Genomic_DNA"/>
</dbReference>
<accession>A0ABS1JBV0</accession>
<dbReference type="PROSITE" id="PS00760">
    <property type="entry name" value="SPASE_I_2"/>
    <property type="match status" value="1"/>
</dbReference>
<dbReference type="InterPro" id="IPR000223">
    <property type="entry name" value="Pept_S26A_signal_pept_1"/>
</dbReference>
<sequence>MFTRIRQKWARDLLNGACIVLVAFLLNLVIRDHVFALTKIQGTSMMPTLHDDSRVYLNRLAYEFSGPKHGDVVIFPAPHDSHDYVKRVIGLPGDVIEMREGRLYVNGDPQTEPYIDTVTEDFAPVTVAPRHVFVMGDNRHPLASLDSRDKRVGMIDISTLRGRVDYVLYQP</sequence>
<dbReference type="Pfam" id="PF10502">
    <property type="entry name" value="Peptidase_S26"/>
    <property type="match status" value="1"/>
</dbReference>
<dbReference type="InterPro" id="IPR019756">
    <property type="entry name" value="Pept_S26A_signal_pept_1_Ser-AS"/>
</dbReference>
<evidence type="ECO:0000256" key="2">
    <source>
        <dbReference type="ARBA" id="ARBA00004401"/>
    </source>
</evidence>
<keyword evidence="7" id="KW-0472">Membrane</keyword>
<name>A0ABS1JBV0_9BACL</name>
<evidence type="ECO:0000256" key="6">
    <source>
        <dbReference type="ARBA" id="ARBA00022801"/>
    </source>
</evidence>
<dbReference type="SUPFAM" id="SSF51306">
    <property type="entry name" value="LexA/Signal peptidase"/>
    <property type="match status" value="1"/>
</dbReference>
<evidence type="ECO:0000256" key="5">
    <source>
        <dbReference type="ARBA" id="ARBA00022670"/>
    </source>
</evidence>
<feature type="domain" description="Peptidase S26" evidence="9">
    <location>
        <begin position="19"/>
        <end position="168"/>
    </location>
</feature>
<keyword evidence="11" id="KW-1185">Reference proteome</keyword>
<comment type="similarity">
    <text evidence="3 8">Belongs to the peptidase S26 family.</text>
</comment>
<keyword evidence="6 7" id="KW-0378">Hydrolase</keyword>
<dbReference type="PANTHER" id="PTHR43390:SF1">
    <property type="entry name" value="CHLOROPLAST PROCESSING PEPTIDASE"/>
    <property type="match status" value="1"/>
</dbReference>
<evidence type="ECO:0000256" key="1">
    <source>
        <dbReference type="ARBA" id="ARBA00000677"/>
    </source>
</evidence>
<evidence type="ECO:0000259" key="9">
    <source>
        <dbReference type="Pfam" id="PF10502"/>
    </source>
</evidence>
<evidence type="ECO:0000313" key="10">
    <source>
        <dbReference type="EMBL" id="MBL0387680.1"/>
    </source>
</evidence>
<dbReference type="NCBIfam" id="TIGR02227">
    <property type="entry name" value="sigpep_I_bact"/>
    <property type="match status" value="1"/>
</dbReference>
<proteinExistence type="inferred from homology"/>
<evidence type="ECO:0000313" key="11">
    <source>
        <dbReference type="Proteomes" id="UP000602284"/>
    </source>
</evidence>
<comment type="catalytic activity">
    <reaction evidence="1 7">
        <text>Cleavage of hydrophobic, N-terminal signal or leader sequences from secreted and periplasmic proteins.</text>
        <dbReference type="EC" id="3.4.21.89"/>
    </reaction>
</comment>
<comment type="subcellular location">
    <subcellularLocation>
        <location evidence="2">Cell membrane</location>
        <topology evidence="2">Single-pass type II membrane protein</topology>
    </subcellularLocation>
    <subcellularLocation>
        <location evidence="8">Membrane</location>
        <topology evidence="8">Single-pass type II membrane protein</topology>
    </subcellularLocation>
</comment>
<keyword evidence="7" id="KW-0812">Transmembrane</keyword>
<dbReference type="Proteomes" id="UP000602284">
    <property type="component" value="Unassembled WGS sequence"/>
</dbReference>
<keyword evidence="7" id="KW-1133">Transmembrane helix</keyword>
<organism evidence="10 11">
    <name type="scientific">Tumebacillus amylolyticus</name>
    <dbReference type="NCBI Taxonomy" id="2801339"/>
    <lineage>
        <taxon>Bacteria</taxon>
        <taxon>Bacillati</taxon>
        <taxon>Bacillota</taxon>
        <taxon>Bacilli</taxon>
        <taxon>Bacillales</taxon>
        <taxon>Alicyclobacillaceae</taxon>
        <taxon>Tumebacillus</taxon>
    </lineage>
</organism>
<dbReference type="RefSeq" id="WP_201635922.1">
    <property type="nucleotide sequence ID" value="NZ_JAEQNB010000004.1"/>
</dbReference>
<evidence type="ECO:0000256" key="8">
    <source>
        <dbReference type="RuleBase" id="RU362042"/>
    </source>
</evidence>
<evidence type="ECO:0000256" key="3">
    <source>
        <dbReference type="ARBA" id="ARBA00009370"/>
    </source>
</evidence>
<evidence type="ECO:0000256" key="4">
    <source>
        <dbReference type="ARBA" id="ARBA00013208"/>
    </source>
</evidence>
<evidence type="ECO:0000256" key="7">
    <source>
        <dbReference type="RuleBase" id="RU003993"/>
    </source>
</evidence>
<reference evidence="10 11" key="1">
    <citation type="submission" date="2021-01" db="EMBL/GenBank/DDBJ databases">
        <title>Tumebacillus sp. strain ITR2 16S ribosomal RNA gene Genome sequencing and assembly.</title>
        <authorList>
            <person name="Kang M."/>
        </authorList>
    </citation>
    <scope>NUCLEOTIDE SEQUENCE [LARGE SCALE GENOMIC DNA]</scope>
    <source>
        <strain evidence="10 11">ITR2</strain>
    </source>
</reference>
<dbReference type="CDD" id="cd06530">
    <property type="entry name" value="S26_SPase_I"/>
    <property type="match status" value="1"/>
</dbReference>
<dbReference type="InterPro" id="IPR019533">
    <property type="entry name" value="Peptidase_S26"/>
</dbReference>
<gene>
    <name evidence="10" type="primary">lepB</name>
    <name evidence="10" type="ORF">JJB07_13650</name>
</gene>
<dbReference type="PROSITE" id="PS00501">
    <property type="entry name" value="SPASE_I_1"/>
    <property type="match status" value="1"/>
</dbReference>
<dbReference type="GO" id="GO:0009003">
    <property type="term" value="F:signal peptidase activity"/>
    <property type="evidence" value="ECO:0007669"/>
    <property type="project" value="UniProtKB-EC"/>
</dbReference>
<dbReference type="PANTHER" id="PTHR43390">
    <property type="entry name" value="SIGNAL PEPTIDASE I"/>
    <property type="match status" value="1"/>
</dbReference>
<dbReference type="InterPro" id="IPR019757">
    <property type="entry name" value="Pept_S26A_signal_pept_1_Lys-AS"/>
</dbReference>
<dbReference type="EC" id="3.4.21.89" evidence="4 7"/>
<dbReference type="Gene3D" id="2.10.109.10">
    <property type="entry name" value="Umud Fragment, subunit A"/>
    <property type="match status" value="1"/>
</dbReference>